<dbReference type="EMBL" id="JBHUIR010000021">
    <property type="protein sequence ID" value="MFD2259522.1"/>
    <property type="molecule type" value="Genomic_DNA"/>
</dbReference>
<dbReference type="RefSeq" id="WP_345099060.1">
    <property type="nucleotide sequence ID" value="NZ_BAABGS010000020.1"/>
</dbReference>
<comment type="caution">
    <text evidence="3">The sequence shown here is derived from an EMBL/GenBank/DDBJ whole genome shotgun (WGS) entry which is preliminary data.</text>
</comment>
<dbReference type="InterPro" id="IPR001638">
    <property type="entry name" value="Solute-binding_3/MltF_N"/>
</dbReference>
<dbReference type="PANTHER" id="PTHR35936:SF17">
    <property type="entry name" value="ARGININE-BINDING EXTRACELLULAR PROTEIN ARTP"/>
    <property type="match status" value="1"/>
</dbReference>
<accession>A0ABW5DEL6</accession>
<evidence type="ECO:0000256" key="1">
    <source>
        <dbReference type="ARBA" id="ARBA00022729"/>
    </source>
</evidence>
<evidence type="ECO:0000313" key="3">
    <source>
        <dbReference type="EMBL" id="MFD2259522.1"/>
    </source>
</evidence>
<proteinExistence type="predicted"/>
<organism evidence="3 4">
    <name type="scientific">Chelativorans composti</name>
    <dbReference type="NCBI Taxonomy" id="768533"/>
    <lineage>
        <taxon>Bacteria</taxon>
        <taxon>Pseudomonadati</taxon>
        <taxon>Pseudomonadota</taxon>
        <taxon>Alphaproteobacteria</taxon>
        <taxon>Hyphomicrobiales</taxon>
        <taxon>Phyllobacteriaceae</taxon>
        <taxon>Chelativorans</taxon>
    </lineage>
</organism>
<sequence length="242" mass="25931">MTVTDELRQAFAPTGVLRAALNHGNRVLVSRDEKGNAQGITVDLAHALAEELGLPLEFIHFEKAGDVTAAATQGVYDVCFLAVDPARAETIFFTTPYVQIEGRYLASASCDTQDAESLVAEGLKVAAVQGSAYTLELSRKPGAQNLVLFPDFASAIEAFDTGKVPAIAGIGAVMEKEAASRPGSRVLKPPFMTIRQAMGMPRGRPLAEEYLARFVLEMLKSRRVGEILERHGISADCAPRVG</sequence>
<keyword evidence="1" id="KW-0732">Signal</keyword>
<dbReference type="Proteomes" id="UP001597373">
    <property type="component" value="Unassembled WGS sequence"/>
</dbReference>
<dbReference type="SUPFAM" id="SSF53850">
    <property type="entry name" value="Periplasmic binding protein-like II"/>
    <property type="match status" value="1"/>
</dbReference>
<dbReference type="Gene3D" id="3.40.190.10">
    <property type="entry name" value="Periplasmic binding protein-like II"/>
    <property type="match status" value="2"/>
</dbReference>
<name>A0ABW5DEL6_9HYPH</name>
<evidence type="ECO:0000259" key="2">
    <source>
        <dbReference type="SMART" id="SM00062"/>
    </source>
</evidence>
<dbReference type="SMART" id="SM00062">
    <property type="entry name" value="PBPb"/>
    <property type="match status" value="1"/>
</dbReference>
<keyword evidence="4" id="KW-1185">Reference proteome</keyword>
<feature type="domain" description="Solute-binding protein family 3/N-terminal" evidence="2">
    <location>
        <begin position="16"/>
        <end position="235"/>
    </location>
</feature>
<dbReference type="Pfam" id="PF00497">
    <property type="entry name" value="SBP_bac_3"/>
    <property type="match status" value="1"/>
</dbReference>
<dbReference type="PANTHER" id="PTHR35936">
    <property type="entry name" value="MEMBRANE-BOUND LYTIC MUREIN TRANSGLYCOSYLASE F"/>
    <property type="match status" value="1"/>
</dbReference>
<reference evidence="4" key="1">
    <citation type="journal article" date="2019" name="Int. J. Syst. Evol. Microbiol.">
        <title>The Global Catalogue of Microorganisms (GCM) 10K type strain sequencing project: providing services to taxonomists for standard genome sequencing and annotation.</title>
        <authorList>
            <consortium name="The Broad Institute Genomics Platform"/>
            <consortium name="The Broad Institute Genome Sequencing Center for Infectious Disease"/>
            <person name="Wu L."/>
            <person name="Ma J."/>
        </authorList>
    </citation>
    <scope>NUCLEOTIDE SEQUENCE [LARGE SCALE GENOMIC DNA]</scope>
    <source>
        <strain evidence="4">KCTC 23707</strain>
    </source>
</reference>
<gene>
    <name evidence="3" type="ORF">ACFSMZ_07060</name>
</gene>
<evidence type="ECO:0000313" key="4">
    <source>
        <dbReference type="Proteomes" id="UP001597373"/>
    </source>
</evidence>
<protein>
    <submittedName>
        <fullName evidence="3">Transporter substrate-binding domain-containing protein</fullName>
    </submittedName>
</protein>